<dbReference type="Proteomes" id="UP001519332">
    <property type="component" value="Unassembled WGS sequence"/>
</dbReference>
<evidence type="ECO:0000313" key="2">
    <source>
        <dbReference type="Proteomes" id="UP001519332"/>
    </source>
</evidence>
<keyword evidence="2" id="KW-1185">Reference proteome</keyword>
<proteinExistence type="predicted"/>
<evidence type="ECO:0000313" key="1">
    <source>
        <dbReference type="EMBL" id="MBP2323574.1"/>
    </source>
</evidence>
<comment type="caution">
    <text evidence="1">The sequence shown here is derived from an EMBL/GenBank/DDBJ whole genome shotgun (WGS) entry which is preliminary data.</text>
</comment>
<reference evidence="1 2" key="1">
    <citation type="submission" date="2021-03" db="EMBL/GenBank/DDBJ databases">
        <title>Sequencing the genomes of 1000 actinobacteria strains.</title>
        <authorList>
            <person name="Klenk H.-P."/>
        </authorList>
    </citation>
    <scope>NUCLEOTIDE SEQUENCE [LARGE SCALE GENOMIC DNA]</scope>
    <source>
        <strain evidence="1 2">DSM 46670</strain>
    </source>
</reference>
<dbReference type="EMBL" id="JAGINW010000001">
    <property type="protein sequence ID" value="MBP2323574.1"/>
    <property type="molecule type" value="Genomic_DNA"/>
</dbReference>
<organism evidence="1 2">
    <name type="scientific">Kibdelosporangium banguiense</name>
    <dbReference type="NCBI Taxonomy" id="1365924"/>
    <lineage>
        <taxon>Bacteria</taxon>
        <taxon>Bacillati</taxon>
        <taxon>Actinomycetota</taxon>
        <taxon>Actinomycetes</taxon>
        <taxon>Pseudonocardiales</taxon>
        <taxon>Pseudonocardiaceae</taxon>
        <taxon>Kibdelosporangium</taxon>
    </lineage>
</organism>
<dbReference type="RefSeq" id="WP_209640172.1">
    <property type="nucleotide sequence ID" value="NZ_JAGINW010000001.1"/>
</dbReference>
<accession>A0ABS4THU0</accession>
<gene>
    <name evidence="1" type="ORF">JOF56_003959</name>
</gene>
<protein>
    <submittedName>
        <fullName evidence="1">Uncharacterized protein</fullName>
    </submittedName>
</protein>
<sequence>MTMDIHAENVAVLLLVSAMIGYVSRGVQAISLEVLPGRVVLYFAATERTVEIEEDVTEIADELVTGYESGFDGPSPTVETDIYVGLVDDGWPGRKKRFVYWSKESYLAISNSPDV</sequence>
<name>A0ABS4THU0_9PSEU</name>